<keyword evidence="2" id="KW-0695">RNA-directed DNA polymerase</keyword>
<keyword evidence="3" id="KW-1185">Reference proteome</keyword>
<dbReference type="GO" id="GO:0003964">
    <property type="term" value="F:RNA-directed DNA polymerase activity"/>
    <property type="evidence" value="ECO:0007669"/>
    <property type="project" value="UniProtKB-KW"/>
</dbReference>
<evidence type="ECO:0000313" key="2">
    <source>
        <dbReference type="EMBL" id="GJT18951.1"/>
    </source>
</evidence>
<reference evidence="2" key="1">
    <citation type="journal article" date="2022" name="Int. J. Mol. Sci.">
        <title>Draft Genome of Tanacetum Coccineum: Genomic Comparison of Closely Related Tanacetum-Family Plants.</title>
        <authorList>
            <person name="Yamashiro T."/>
            <person name="Shiraishi A."/>
            <person name="Nakayama K."/>
            <person name="Satake H."/>
        </authorList>
    </citation>
    <scope>NUCLEOTIDE SEQUENCE</scope>
</reference>
<dbReference type="SUPFAM" id="SSF50630">
    <property type="entry name" value="Acid proteases"/>
    <property type="match status" value="1"/>
</dbReference>
<feature type="non-terminal residue" evidence="2">
    <location>
        <position position="551"/>
    </location>
</feature>
<name>A0ABQ5BVR1_9ASTR</name>
<protein>
    <submittedName>
        <fullName evidence="2">Reverse transcriptase domain-containing protein</fullName>
    </submittedName>
</protein>
<evidence type="ECO:0000313" key="3">
    <source>
        <dbReference type="Proteomes" id="UP001151760"/>
    </source>
</evidence>
<comment type="caution">
    <text evidence="2">The sequence shown here is derived from an EMBL/GenBank/DDBJ whole genome shotgun (WGS) entry which is preliminary data.</text>
</comment>
<sequence length="551" mass="61480">MFGQFMKMNTTSTSGSGSLPSNIIANPRGDLKAITTRSGISYDGPPIPPPSSSLPKVMEQEPEVIKDTVQPSTENIQPPVVQIQAPIDEPVVAPKPKPSIPYPSRANKRKLHEKNDNLALKFVEIFKELHFELSFADALLHMSKFASMFKSLLNNKQNLFDLAKSPVNENCSAVILKKLPEKLGDPDKFLIPCDFPEIVGCLALADLGASINLMPLSIWKKLSLPELTPTQMILELADRSTTSPSGIAEDVFVKVGKFHFPADFVVVDYVVDPWVPLILGRPFLRTARALIDVYGEELTLRVDDEAITFKFVQTSRYSYNDAELVNRINIIDVSCEEYSQEVLRFSDSSTSGNPTPSLNPILSTSFPSLTPFEGYLLLLEKLLNDDPSSPLPPKELHFEEIKTIKSFIDDPPELELKDLPSHLEYAFLEGTDKLPVIISNELKDEEKAALLKVLKSHKRAIAWKISDIKVIDPSFCTQKILMIDDFKPAVQHQRRVNPKIHEVIKKEVIKLLDAGLIYPISDSPWVSPVHCVPKKGGMTIVENEDNELIPT</sequence>
<keyword evidence="2" id="KW-0808">Transferase</keyword>
<dbReference type="SUPFAM" id="SSF56672">
    <property type="entry name" value="DNA/RNA polymerases"/>
    <property type="match status" value="1"/>
</dbReference>
<dbReference type="Gene3D" id="3.10.10.10">
    <property type="entry name" value="HIV Type 1 Reverse Transcriptase, subunit A, domain 1"/>
    <property type="match status" value="1"/>
</dbReference>
<keyword evidence="2" id="KW-0548">Nucleotidyltransferase</keyword>
<dbReference type="CDD" id="cd00303">
    <property type="entry name" value="retropepsin_like"/>
    <property type="match status" value="1"/>
</dbReference>
<gene>
    <name evidence="2" type="ORF">Tco_0877657</name>
</gene>
<dbReference type="PANTHER" id="PTHR33067">
    <property type="entry name" value="RNA-DIRECTED DNA POLYMERASE-RELATED"/>
    <property type="match status" value="1"/>
</dbReference>
<organism evidence="2 3">
    <name type="scientific">Tanacetum coccineum</name>
    <dbReference type="NCBI Taxonomy" id="301880"/>
    <lineage>
        <taxon>Eukaryota</taxon>
        <taxon>Viridiplantae</taxon>
        <taxon>Streptophyta</taxon>
        <taxon>Embryophyta</taxon>
        <taxon>Tracheophyta</taxon>
        <taxon>Spermatophyta</taxon>
        <taxon>Magnoliopsida</taxon>
        <taxon>eudicotyledons</taxon>
        <taxon>Gunneridae</taxon>
        <taxon>Pentapetalae</taxon>
        <taxon>asterids</taxon>
        <taxon>campanulids</taxon>
        <taxon>Asterales</taxon>
        <taxon>Asteraceae</taxon>
        <taxon>Asteroideae</taxon>
        <taxon>Anthemideae</taxon>
        <taxon>Anthemidinae</taxon>
        <taxon>Tanacetum</taxon>
    </lineage>
</organism>
<dbReference type="Proteomes" id="UP001151760">
    <property type="component" value="Unassembled WGS sequence"/>
</dbReference>
<reference evidence="2" key="2">
    <citation type="submission" date="2022-01" db="EMBL/GenBank/DDBJ databases">
        <authorList>
            <person name="Yamashiro T."/>
            <person name="Shiraishi A."/>
            <person name="Satake H."/>
            <person name="Nakayama K."/>
        </authorList>
    </citation>
    <scope>NUCLEOTIDE SEQUENCE</scope>
</reference>
<dbReference type="EMBL" id="BQNB010013679">
    <property type="protein sequence ID" value="GJT18951.1"/>
    <property type="molecule type" value="Genomic_DNA"/>
</dbReference>
<dbReference type="InterPro" id="IPR043502">
    <property type="entry name" value="DNA/RNA_pol_sf"/>
</dbReference>
<feature type="region of interest" description="Disordered" evidence="1">
    <location>
        <begin position="38"/>
        <end position="57"/>
    </location>
</feature>
<evidence type="ECO:0000256" key="1">
    <source>
        <dbReference type="SAM" id="MobiDB-lite"/>
    </source>
</evidence>
<dbReference type="Gene3D" id="2.40.70.10">
    <property type="entry name" value="Acid Proteases"/>
    <property type="match status" value="1"/>
</dbReference>
<feature type="region of interest" description="Disordered" evidence="1">
    <location>
        <begin position="1"/>
        <end position="24"/>
    </location>
</feature>
<dbReference type="InterPro" id="IPR021109">
    <property type="entry name" value="Peptidase_aspartic_dom_sf"/>
</dbReference>
<dbReference type="PANTHER" id="PTHR33067:SF35">
    <property type="entry name" value="ASPARTIC PEPTIDASE DDI1-TYPE DOMAIN-CONTAINING PROTEIN"/>
    <property type="match status" value="1"/>
</dbReference>
<proteinExistence type="predicted"/>
<accession>A0ABQ5BVR1</accession>